<dbReference type="Pfam" id="PF04717">
    <property type="entry name" value="Phage_base_V"/>
    <property type="match status" value="1"/>
</dbReference>
<dbReference type="InterPro" id="IPR037026">
    <property type="entry name" value="Vgr_OB-fold_dom_sf"/>
</dbReference>
<evidence type="ECO:0000313" key="5">
    <source>
        <dbReference type="EMBL" id="TWI04764.1"/>
    </source>
</evidence>
<dbReference type="NCBIfam" id="TIGR03361">
    <property type="entry name" value="VI_Rhs_Vgr"/>
    <property type="match status" value="1"/>
</dbReference>
<sequence>MGVADELHSLLAALARYVGADRLYTLELAGTGSDWVVERWQGWEALSCGYEWWVDALSVDAQVPLGQLLGQRATLHTRLADGSRAARSGLVREAECVGADGGLARYRLCLVPWTWLLTQGRHSRVFQDKTVAQILDAVFAAYAPLAAWQWGEEVGPFLAQVRPRSYCVQYRESDFDFVSRLLAEEGLGWRVDEDGEAPGGHRLMLFAQSGDGPQDASAQVDGSIRFHRSDATETRDTIQALGSIRHIGSSALTLLSADYKTVQVTAATLPIGDHADEAVLLEQYDPVGVYAFASRAEAERHAGLMAEAQDAACTLWLGRGTARSFRAGHWFTLTDAPSQGETPPDEILLVQVQHAGVNNLPKTVREAAIDRLGTATLVAACGTQSPLPANAAADWPAVLARADAVGYANRFTAVPRGQRWRPVLTDGTGARLNPRPTAPGYQTARVVGSNDAAQVLHGDALGRVKVRFHFQEGASGEHESSDSCWLRVAQRYAGPGVGSQFLPRIGQEVLVAFLEGDIDRPVIIGTLYNGQGEAGIVATPGGKPATTPNIASLFAQASDHNASAQANLAGGHAPPWHGMGASEDGHRNAAALLGIKSQEFGGKGYNVLAFDDSDRQLGARIATTQSATALNLGHLIHQADNYRGSFRGEGFELRTDAWGVVRAQAGLWLSAYPRDGDTPAGDAVATNALLKQAEQLVQVFSKAAINHQTVRFAASEGVDRTRRSQLVEGMAPLSALLASARTTVDGKNFDVARSAAKDRKSDAGNGRVPHTGDALLGLSAPAGVGLIAGQSVQWSVGETLTLASGQASNLAIAQNLRVHSGQAIGVLANTVENSSRTSPEPATGDGINAASMTSSAAMSLVAAQGELDLQAQHDQLKLQSRDALKVISANAEIELAAGKTVHLATAGGASITIEEGNITFQCPGAITVHAGKHSFVGPTSLNASLPRWPTSSFDAPCMQAAAETNSAFVRVP</sequence>
<feature type="domain" description="Putative type VI secretion system Rhs element associated Vgr" evidence="4">
    <location>
        <begin position="598"/>
        <end position="704"/>
    </location>
</feature>
<evidence type="ECO:0000259" key="4">
    <source>
        <dbReference type="Pfam" id="PF13296"/>
    </source>
</evidence>
<comment type="similarity">
    <text evidence="1">Belongs to the VgrG protein family.</text>
</comment>
<organism evidence="5 6">
    <name type="scientific">Luteimonas cucumeris</name>
    <dbReference type="NCBI Taxonomy" id="985012"/>
    <lineage>
        <taxon>Bacteria</taxon>
        <taxon>Pseudomonadati</taxon>
        <taxon>Pseudomonadota</taxon>
        <taxon>Gammaproteobacteria</taxon>
        <taxon>Lysobacterales</taxon>
        <taxon>Lysobacteraceae</taxon>
        <taxon>Luteimonas</taxon>
    </lineage>
</organism>
<dbReference type="AlphaFoldDB" id="A0A562LBC9"/>
<name>A0A562LBC9_9GAMM</name>
<protein>
    <submittedName>
        <fullName evidence="5">Rhs element Vgr protein</fullName>
    </submittedName>
</protein>
<evidence type="ECO:0000259" key="2">
    <source>
        <dbReference type="Pfam" id="PF04717"/>
    </source>
</evidence>
<dbReference type="RefSeq" id="WP_242007481.1">
    <property type="nucleotide sequence ID" value="NZ_VLKN01000002.1"/>
</dbReference>
<dbReference type="InterPro" id="IPR017847">
    <property type="entry name" value="T6SS_RhsGE_Vgr_subset"/>
</dbReference>
<dbReference type="InterPro" id="IPR006533">
    <property type="entry name" value="T6SS_Vgr_RhsGE"/>
</dbReference>
<dbReference type="EMBL" id="VLKN01000002">
    <property type="protein sequence ID" value="TWI04764.1"/>
    <property type="molecule type" value="Genomic_DNA"/>
</dbReference>
<evidence type="ECO:0000256" key="1">
    <source>
        <dbReference type="ARBA" id="ARBA00005558"/>
    </source>
</evidence>
<feature type="domain" description="DUF2345" evidence="3">
    <location>
        <begin position="764"/>
        <end position="938"/>
    </location>
</feature>
<evidence type="ECO:0000259" key="3">
    <source>
        <dbReference type="Pfam" id="PF10106"/>
    </source>
</evidence>
<dbReference type="Gene3D" id="4.10.220.110">
    <property type="match status" value="1"/>
</dbReference>
<dbReference type="NCBIfam" id="TIGR01646">
    <property type="entry name" value="vgr_GE"/>
    <property type="match status" value="1"/>
</dbReference>
<accession>A0A562LBC9</accession>
<keyword evidence="6" id="KW-1185">Reference proteome</keyword>
<dbReference type="Pfam" id="PF10106">
    <property type="entry name" value="DUF2345"/>
    <property type="match status" value="1"/>
</dbReference>
<dbReference type="SUPFAM" id="SSF69279">
    <property type="entry name" value="Phage tail proteins"/>
    <property type="match status" value="2"/>
</dbReference>
<dbReference type="Gene3D" id="2.40.50.230">
    <property type="entry name" value="Gp5 N-terminal domain"/>
    <property type="match status" value="1"/>
</dbReference>
<dbReference type="Gene3D" id="3.55.50.10">
    <property type="entry name" value="Baseplate protein-like domains"/>
    <property type="match status" value="1"/>
</dbReference>
<proteinExistence type="inferred from homology"/>
<dbReference type="Pfam" id="PF13296">
    <property type="entry name" value="T6SS_Vgr"/>
    <property type="match status" value="1"/>
</dbReference>
<dbReference type="Proteomes" id="UP000315167">
    <property type="component" value="Unassembled WGS sequence"/>
</dbReference>
<dbReference type="InterPro" id="IPR018769">
    <property type="entry name" value="VgrG2_DUF2345"/>
</dbReference>
<feature type="domain" description="Gp5/Type VI secretion system Vgr protein OB-fold" evidence="2">
    <location>
        <begin position="458"/>
        <end position="528"/>
    </location>
</feature>
<comment type="caution">
    <text evidence="5">The sequence shown here is derived from an EMBL/GenBank/DDBJ whole genome shotgun (WGS) entry which is preliminary data.</text>
</comment>
<dbReference type="SUPFAM" id="SSF69255">
    <property type="entry name" value="gp5 N-terminal domain-like"/>
    <property type="match status" value="1"/>
</dbReference>
<evidence type="ECO:0000313" key="6">
    <source>
        <dbReference type="Proteomes" id="UP000315167"/>
    </source>
</evidence>
<dbReference type="Gene3D" id="2.30.110.50">
    <property type="match status" value="1"/>
</dbReference>
<gene>
    <name evidence="5" type="ORF">IP90_00900</name>
</gene>
<dbReference type="InterPro" id="IPR028244">
    <property type="entry name" value="T6SS_Rhs_Vgr_dom"/>
</dbReference>
<dbReference type="InterPro" id="IPR006531">
    <property type="entry name" value="Gp5/Vgr_OB"/>
</dbReference>
<dbReference type="Pfam" id="PF05954">
    <property type="entry name" value="Phage_GPD"/>
    <property type="match status" value="1"/>
</dbReference>
<reference evidence="5 6" key="1">
    <citation type="journal article" date="2015" name="Stand. Genomic Sci.">
        <title>Genomic Encyclopedia of Bacterial and Archaeal Type Strains, Phase III: the genomes of soil and plant-associated and newly described type strains.</title>
        <authorList>
            <person name="Whitman W.B."/>
            <person name="Woyke T."/>
            <person name="Klenk H.P."/>
            <person name="Zhou Y."/>
            <person name="Lilburn T.G."/>
            <person name="Beck B.J."/>
            <person name="De Vos P."/>
            <person name="Vandamme P."/>
            <person name="Eisen J.A."/>
            <person name="Garrity G."/>
            <person name="Hugenholtz P."/>
            <person name="Kyrpides N.C."/>
        </authorList>
    </citation>
    <scope>NUCLEOTIDE SEQUENCE [LARGE SCALE GENOMIC DNA]</scope>
    <source>
        <strain evidence="5 6">CGMCC 1.10821</strain>
    </source>
</reference>